<dbReference type="Pfam" id="PF00266">
    <property type="entry name" value="Aminotran_5"/>
    <property type="match status" value="1"/>
</dbReference>
<sequence>MRVGETIYLDYQASTPVDPRVRAKMLAAEETLFANPHAADHALGWRAAAAISESAQEIAGLIGMDADDLLFTSGASEANAMVIRAAQRIANETGKTELIIGAGDHSSILNEAAVSGLEIRYVPLGRDGSPDLDALSHLISTRTALVSLVGVNNENGAITDLESVNTLCEPAGIPWHADLSQAPLAMDLDLFALGISFATLSSHKVYGPKGVGALIMAPQASRWIEPLIQGGLQQGGRRGGTLPTELCIGFGEACSILRNEGAAERARVAVLRDRFVSKIEAKGIGHLVGKTARRHPGNALIHFAGIEAADLLGRMQPEIAASSQSACASGSVEPSRVVQAMGLSRATASECVRFSFGRFSDIVQIDETIEHLLAILREVRN</sequence>
<dbReference type="Proteomes" id="UP000024942">
    <property type="component" value="Unassembled WGS sequence"/>
</dbReference>
<comment type="cofactor">
    <cofactor evidence="1">
        <name>pyridoxal 5'-phosphate</name>
        <dbReference type="ChEBI" id="CHEBI:597326"/>
    </cofactor>
</comment>
<dbReference type="InterPro" id="IPR016454">
    <property type="entry name" value="Cysteine_dSase"/>
</dbReference>
<dbReference type="EMBL" id="ARYL01000055">
    <property type="protein sequence ID" value="KDA00711.1"/>
    <property type="molecule type" value="Genomic_DNA"/>
</dbReference>
<proteinExistence type="inferred from homology"/>
<dbReference type="GO" id="GO:0031071">
    <property type="term" value="F:cysteine desulfurase activity"/>
    <property type="evidence" value="ECO:0007669"/>
    <property type="project" value="UniProtKB-EC"/>
</dbReference>
<evidence type="ECO:0000313" key="13">
    <source>
        <dbReference type="Proteomes" id="UP000024942"/>
    </source>
</evidence>
<evidence type="ECO:0000256" key="1">
    <source>
        <dbReference type="ARBA" id="ARBA00001933"/>
    </source>
</evidence>
<evidence type="ECO:0000256" key="5">
    <source>
        <dbReference type="ARBA" id="ARBA00022679"/>
    </source>
</evidence>
<evidence type="ECO:0000256" key="6">
    <source>
        <dbReference type="ARBA" id="ARBA00022723"/>
    </source>
</evidence>
<dbReference type="Gene3D" id="3.90.1150.10">
    <property type="entry name" value="Aspartate Aminotransferase, domain 1"/>
    <property type="match status" value="1"/>
</dbReference>
<dbReference type="PATRIC" id="fig|1280953.3.peg.3831"/>
<evidence type="ECO:0000259" key="11">
    <source>
        <dbReference type="Pfam" id="PF00266"/>
    </source>
</evidence>
<evidence type="ECO:0000256" key="2">
    <source>
        <dbReference type="ARBA" id="ARBA00003120"/>
    </source>
</evidence>
<keyword evidence="8" id="KW-0408">Iron</keyword>
<dbReference type="GO" id="GO:0046872">
    <property type="term" value="F:metal ion binding"/>
    <property type="evidence" value="ECO:0007669"/>
    <property type="project" value="UniProtKB-KW"/>
</dbReference>
<dbReference type="InterPro" id="IPR000192">
    <property type="entry name" value="Aminotrans_V_dom"/>
</dbReference>
<evidence type="ECO:0000256" key="10">
    <source>
        <dbReference type="ARBA" id="ARBA00050776"/>
    </source>
</evidence>
<dbReference type="eggNOG" id="COG1104">
    <property type="taxonomic scope" value="Bacteria"/>
</dbReference>
<dbReference type="PANTHER" id="PTHR11601:SF34">
    <property type="entry name" value="CYSTEINE DESULFURASE"/>
    <property type="match status" value="1"/>
</dbReference>
<accession>A0A059G1L8</accession>
<evidence type="ECO:0000256" key="4">
    <source>
        <dbReference type="ARBA" id="ARBA00013558"/>
    </source>
</evidence>
<comment type="similarity">
    <text evidence="3">Belongs to the class-V pyridoxal-phosphate-dependent aminotransferase family. NifS/IscS subfamily.</text>
</comment>
<keyword evidence="13" id="KW-1185">Reference proteome</keyword>
<dbReference type="SUPFAM" id="SSF53383">
    <property type="entry name" value="PLP-dependent transferases"/>
    <property type="match status" value="1"/>
</dbReference>
<dbReference type="PIRSF" id="PIRSF005572">
    <property type="entry name" value="NifS"/>
    <property type="match status" value="1"/>
</dbReference>
<comment type="function">
    <text evidence="2">Catalyzes the removal of elemental sulfur atoms from cysteine to produce alanine. Seems to participate in the biosynthesis of the nitrogenase metalloclusters by providing the inorganic sulfur required for the Fe-S core formation.</text>
</comment>
<comment type="catalytic activity">
    <reaction evidence="10">
        <text>(sulfur carrier)-H + L-cysteine = (sulfur carrier)-SH + L-alanine</text>
        <dbReference type="Rhea" id="RHEA:43892"/>
        <dbReference type="Rhea" id="RHEA-COMP:14737"/>
        <dbReference type="Rhea" id="RHEA-COMP:14739"/>
        <dbReference type="ChEBI" id="CHEBI:29917"/>
        <dbReference type="ChEBI" id="CHEBI:35235"/>
        <dbReference type="ChEBI" id="CHEBI:57972"/>
        <dbReference type="ChEBI" id="CHEBI:64428"/>
        <dbReference type="EC" id="2.8.1.7"/>
    </reaction>
</comment>
<dbReference type="STRING" id="1280953.HOC_19156"/>
<protein>
    <recommendedName>
        <fullName evidence="4">Cysteine desulfurase</fullName>
    </recommendedName>
</protein>
<evidence type="ECO:0000256" key="8">
    <source>
        <dbReference type="ARBA" id="ARBA00023004"/>
    </source>
</evidence>
<gene>
    <name evidence="12" type="ORF">HOC_19156</name>
</gene>
<comment type="caution">
    <text evidence="12">The sequence shown here is derived from an EMBL/GenBank/DDBJ whole genome shotgun (WGS) entry which is preliminary data.</text>
</comment>
<keyword evidence="7" id="KW-0663">Pyridoxal phosphate</keyword>
<dbReference type="InterPro" id="IPR015424">
    <property type="entry name" value="PyrdxlP-dep_Trfase"/>
</dbReference>
<keyword evidence="6" id="KW-0479">Metal-binding</keyword>
<dbReference type="InterPro" id="IPR015422">
    <property type="entry name" value="PyrdxlP-dep_Trfase_small"/>
</dbReference>
<dbReference type="OrthoDB" id="9808002at2"/>
<dbReference type="Gene3D" id="1.10.260.50">
    <property type="match status" value="1"/>
</dbReference>
<dbReference type="AlphaFoldDB" id="A0A059G1L8"/>
<evidence type="ECO:0000256" key="9">
    <source>
        <dbReference type="ARBA" id="ARBA00023014"/>
    </source>
</evidence>
<evidence type="ECO:0000313" key="12">
    <source>
        <dbReference type="EMBL" id="KDA00711.1"/>
    </source>
</evidence>
<organism evidence="12 13">
    <name type="scientific">Hyphomonas oceanitis SCH89</name>
    <dbReference type="NCBI Taxonomy" id="1280953"/>
    <lineage>
        <taxon>Bacteria</taxon>
        <taxon>Pseudomonadati</taxon>
        <taxon>Pseudomonadota</taxon>
        <taxon>Alphaproteobacteria</taxon>
        <taxon>Hyphomonadales</taxon>
        <taxon>Hyphomonadaceae</taxon>
        <taxon>Hyphomonas</taxon>
    </lineage>
</organism>
<dbReference type="GO" id="GO:0051536">
    <property type="term" value="F:iron-sulfur cluster binding"/>
    <property type="evidence" value="ECO:0007669"/>
    <property type="project" value="UniProtKB-KW"/>
</dbReference>
<keyword evidence="5 12" id="KW-0808">Transferase</keyword>
<dbReference type="Gene3D" id="3.40.640.10">
    <property type="entry name" value="Type I PLP-dependent aspartate aminotransferase-like (Major domain)"/>
    <property type="match status" value="1"/>
</dbReference>
<dbReference type="PANTHER" id="PTHR11601">
    <property type="entry name" value="CYSTEINE DESULFURYLASE FAMILY MEMBER"/>
    <property type="match status" value="1"/>
</dbReference>
<evidence type="ECO:0000256" key="7">
    <source>
        <dbReference type="ARBA" id="ARBA00022898"/>
    </source>
</evidence>
<feature type="domain" description="Aminotransferase class V" evidence="11">
    <location>
        <begin position="7"/>
        <end position="366"/>
    </location>
</feature>
<reference evidence="12 13" key="1">
    <citation type="journal article" date="2014" name="Antonie Van Leeuwenhoek">
        <title>Hyphomonas beringensis sp. nov. and Hyphomonas chukchiensis sp. nov., isolated from surface seawater of the Bering Sea and Chukchi Sea.</title>
        <authorList>
            <person name="Li C."/>
            <person name="Lai Q."/>
            <person name="Li G."/>
            <person name="Dong C."/>
            <person name="Wang J."/>
            <person name="Liao Y."/>
            <person name="Shao Z."/>
        </authorList>
    </citation>
    <scope>NUCLEOTIDE SEQUENCE [LARGE SCALE GENOMIC DNA]</scope>
    <source>
        <strain evidence="12 13">SCH89</strain>
    </source>
</reference>
<keyword evidence="9" id="KW-0411">Iron-sulfur</keyword>
<name>A0A059G1L8_9PROT</name>
<evidence type="ECO:0000256" key="3">
    <source>
        <dbReference type="ARBA" id="ARBA00006490"/>
    </source>
</evidence>
<dbReference type="RefSeq" id="WP_035541546.1">
    <property type="nucleotide sequence ID" value="NZ_ARYL01000055.1"/>
</dbReference>
<dbReference type="InterPro" id="IPR015421">
    <property type="entry name" value="PyrdxlP-dep_Trfase_major"/>
</dbReference>